<dbReference type="GO" id="GO:0005634">
    <property type="term" value="C:nucleus"/>
    <property type="evidence" value="ECO:0007669"/>
    <property type="project" value="TreeGrafter"/>
</dbReference>
<feature type="compositionally biased region" description="Low complexity" evidence="7">
    <location>
        <begin position="18"/>
        <end position="31"/>
    </location>
</feature>
<keyword evidence="5" id="KW-0677">Repeat</keyword>
<protein>
    <recommendedName>
        <fullName evidence="3">Programmed cell death protein 4</fullName>
    </recommendedName>
</protein>
<dbReference type="GO" id="GO:0005829">
    <property type="term" value="C:cytosol"/>
    <property type="evidence" value="ECO:0007669"/>
    <property type="project" value="TreeGrafter"/>
</dbReference>
<evidence type="ECO:0000256" key="1">
    <source>
        <dbReference type="ARBA" id="ARBA00004496"/>
    </source>
</evidence>
<dbReference type="SMART" id="SM00544">
    <property type="entry name" value="MA3"/>
    <property type="match status" value="2"/>
</dbReference>
<organism evidence="9 10">
    <name type="scientific">Patella caerulea</name>
    <name type="common">Rayed Mediterranean limpet</name>
    <dbReference type="NCBI Taxonomy" id="87958"/>
    <lineage>
        <taxon>Eukaryota</taxon>
        <taxon>Metazoa</taxon>
        <taxon>Spiralia</taxon>
        <taxon>Lophotrochozoa</taxon>
        <taxon>Mollusca</taxon>
        <taxon>Gastropoda</taxon>
        <taxon>Patellogastropoda</taxon>
        <taxon>Patelloidea</taxon>
        <taxon>Patellidae</taxon>
        <taxon>Patella</taxon>
    </lineage>
</organism>
<dbReference type="PANTHER" id="PTHR12626">
    <property type="entry name" value="PROGRAMMED CELL DEATH 4"/>
    <property type="match status" value="1"/>
</dbReference>
<dbReference type="GO" id="GO:0045892">
    <property type="term" value="P:negative regulation of DNA-templated transcription"/>
    <property type="evidence" value="ECO:0007669"/>
    <property type="project" value="InterPro"/>
</dbReference>
<keyword evidence="6" id="KW-0539">Nucleus</keyword>
<evidence type="ECO:0000313" key="10">
    <source>
        <dbReference type="Proteomes" id="UP001347796"/>
    </source>
</evidence>
<keyword evidence="4" id="KW-0963">Cytoplasm</keyword>
<dbReference type="PANTHER" id="PTHR12626:SF0">
    <property type="entry name" value="PROGRAMMED CELL DEATH PROTEIN 4"/>
    <property type="match status" value="1"/>
</dbReference>
<evidence type="ECO:0000313" key="9">
    <source>
        <dbReference type="EMBL" id="KAK6184988.1"/>
    </source>
</evidence>
<sequence length="458" mass="50781">MSLKNGKKITPDDDGVQDGDIIVNDMNGNMDNSEDSSNDSNTKDVRSFKKSKKLNLRKSPSTDNNVLITDNHHKIKPTCPQPFTKNSKKSRNGKGRGLPKKGGAGGKGVWGKPGVEMFEDGRCNDSHDPNYDSDNEEKFIVEAIDPPIVKEDFEKIVEPLILEYFEHGDTSAVLTELDCMNLGPSKTKMVELVISMALDRKATHREMTSVLISDLYGKFLTSEEVSTGFDDLLGSLSDLTIDTPDAPIVVGQFIARAVADDCLPPKYISKYKGKLECAKSREALEKADVLLNQRHGIVRLDNIWGTGGGIRPVKSLIKNMVMLLKEYLSSGDIPEATRCLKQLEVPHFHHELVYEAVVMMLENSTNRAMVRMCKLLKSLVTSVIITPDQLVQGFKRVYAAMPDLCLDVPNAYSFLEKFANVSYNESVISAELLKELPQRGRKRFVSEGDGGLLKEVAP</sequence>
<dbReference type="PROSITE" id="PS51366">
    <property type="entry name" value="MI"/>
    <property type="match status" value="2"/>
</dbReference>
<feature type="domain" description="MI" evidence="8">
    <location>
        <begin position="315"/>
        <end position="438"/>
    </location>
</feature>
<evidence type="ECO:0000256" key="5">
    <source>
        <dbReference type="ARBA" id="ARBA00022737"/>
    </source>
</evidence>
<evidence type="ECO:0000256" key="7">
    <source>
        <dbReference type="SAM" id="MobiDB-lite"/>
    </source>
</evidence>
<reference evidence="9 10" key="1">
    <citation type="submission" date="2024-01" db="EMBL/GenBank/DDBJ databases">
        <title>The genome of the rayed Mediterranean limpet Patella caerulea (Linnaeus, 1758).</title>
        <authorList>
            <person name="Anh-Thu Weber A."/>
            <person name="Halstead-Nussloch G."/>
        </authorList>
    </citation>
    <scope>NUCLEOTIDE SEQUENCE [LARGE SCALE GENOMIC DNA]</scope>
    <source>
        <strain evidence="9">AATW-2023a</strain>
        <tissue evidence="9">Whole specimen</tissue>
    </source>
</reference>
<comment type="subcellular location">
    <subcellularLocation>
        <location evidence="1">Cytoplasm</location>
    </subcellularLocation>
</comment>
<evidence type="ECO:0000256" key="3">
    <source>
        <dbReference type="ARBA" id="ARBA00014414"/>
    </source>
</evidence>
<feature type="region of interest" description="Disordered" evidence="7">
    <location>
        <begin position="1"/>
        <end position="111"/>
    </location>
</feature>
<feature type="domain" description="MI" evidence="8">
    <location>
        <begin position="152"/>
        <end position="273"/>
    </location>
</feature>
<comment type="caution">
    <text evidence="9">The sequence shown here is derived from an EMBL/GenBank/DDBJ whole genome shotgun (WGS) entry which is preliminary data.</text>
</comment>
<evidence type="ECO:0000256" key="4">
    <source>
        <dbReference type="ARBA" id="ARBA00022490"/>
    </source>
</evidence>
<keyword evidence="10" id="KW-1185">Reference proteome</keyword>
<dbReference type="InterPro" id="IPR016024">
    <property type="entry name" value="ARM-type_fold"/>
</dbReference>
<name>A0AAN8K4E0_PATCE</name>
<gene>
    <name evidence="9" type="ORF">SNE40_007322</name>
</gene>
<dbReference type="InterPro" id="IPR039778">
    <property type="entry name" value="PDCD4"/>
</dbReference>
<evidence type="ECO:0000259" key="8">
    <source>
        <dbReference type="PROSITE" id="PS51366"/>
    </source>
</evidence>
<comment type="similarity">
    <text evidence="2">Belongs to the PDCD4 family.</text>
</comment>
<dbReference type="AlphaFoldDB" id="A0AAN8K4E0"/>
<dbReference type="FunFam" id="1.25.40.180:FF:000008">
    <property type="entry name" value="Programmed cell death protein 4"/>
    <property type="match status" value="1"/>
</dbReference>
<feature type="compositionally biased region" description="Basic residues" evidence="7">
    <location>
        <begin position="86"/>
        <end position="99"/>
    </location>
</feature>
<dbReference type="FunFam" id="1.25.40.180:FF:000009">
    <property type="entry name" value="programmed cell death protein 4"/>
    <property type="match status" value="1"/>
</dbReference>
<feature type="compositionally biased region" description="Polar residues" evidence="7">
    <location>
        <begin position="58"/>
        <end position="68"/>
    </location>
</feature>
<proteinExistence type="inferred from homology"/>
<dbReference type="InterPro" id="IPR003891">
    <property type="entry name" value="Initiation_fac_eIF4g_MI"/>
</dbReference>
<evidence type="ECO:0000256" key="6">
    <source>
        <dbReference type="ARBA" id="ARBA00023242"/>
    </source>
</evidence>
<dbReference type="Proteomes" id="UP001347796">
    <property type="component" value="Unassembled WGS sequence"/>
</dbReference>
<feature type="compositionally biased region" description="Gly residues" evidence="7">
    <location>
        <begin position="100"/>
        <end position="111"/>
    </location>
</feature>
<dbReference type="Pfam" id="PF02847">
    <property type="entry name" value="MA3"/>
    <property type="match status" value="2"/>
</dbReference>
<accession>A0AAN8K4E0</accession>
<dbReference type="SUPFAM" id="SSF48371">
    <property type="entry name" value="ARM repeat"/>
    <property type="match status" value="2"/>
</dbReference>
<dbReference type="Gene3D" id="1.25.40.180">
    <property type="match status" value="2"/>
</dbReference>
<evidence type="ECO:0000256" key="2">
    <source>
        <dbReference type="ARBA" id="ARBA00005497"/>
    </source>
</evidence>
<dbReference type="EMBL" id="JAZGQO010000006">
    <property type="protein sequence ID" value="KAK6184988.1"/>
    <property type="molecule type" value="Genomic_DNA"/>
</dbReference>